<evidence type="ECO:0000256" key="2">
    <source>
        <dbReference type="SAM" id="MobiDB-lite"/>
    </source>
</evidence>
<accession>A0A0D6EFJ4</accession>
<dbReference type="PANTHER" id="PTHR13349:SF2">
    <property type="entry name" value="TRANSLATION MACHINERY-ASSOCIATED PROTEIN 16"/>
    <property type="match status" value="1"/>
</dbReference>
<dbReference type="AlphaFoldDB" id="A0A0D6EFJ4"/>
<evidence type="ECO:0000256" key="1">
    <source>
        <dbReference type="ARBA" id="ARBA00034127"/>
    </source>
</evidence>
<dbReference type="InterPro" id="IPR021346">
    <property type="entry name" value="Tma16"/>
</dbReference>
<evidence type="ECO:0000313" key="3">
    <source>
        <dbReference type="EMBL" id="CEQ38568.1"/>
    </source>
</evidence>
<dbReference type="PANTHER" id="PTHR13349">
    <property type="entry name" value="TRANSLATION MACHINERY-ASSOCIATED PROTEIN 16"/>
    <property type="match status" value="1"/>
</dbReference>
<proteinExistence type="inferred from homology"/>
<keyword evidence="4" id="KW-1185">Reference proteome</keyword>
<dbReference type="OrthoDB" id="270284at2759"/>
<protein>
    <submittedName>
        <fullName evidence="3">SPOSA6832_00022-mRNA-1:cds</fullName>
    </submittedName>
</protein>
<dbReference type="Proteomes" id="UP000243876">
    <property type="component" value="Unassembled WGS sequence"/>
</dbReference>
<dbReference type="GO" id="GO:0005634">
    <property type="term" value="C:nucleus"/>
    <property type="evidence" value="ECO:0007669"/>
    <property type="project" value="TreeGrafter"/>
</dbReference>
<organism evidence="3 4">
    <name type="scientific">Sporidiobolus salmonicolor</name>
    <name type="common">Yeast-like fungus</name>
    <name type="synonym">Sporobolomyces salmonicolor</name>
    <dbReference type="NCBI Taxonomy" id="5005"/>
    <lineage>
        <taxon>Eukaryota</taxon>
        <taxon>Fungi</taxon>
        <taxon>Dikarya</taxon>
        <taxon>Basidiomycota</taxon>
        <taxon>Pucciniomycotina</taxon>
        <taxon>Microbotryomycetes</taxon>
        <taxon>Sporidiobolales</taxon>
        <taxon>Sporidiobolaceae</taxon>
        <taxon>Sporobolomyces</taxon>
    </lineage>
</organism>
<comment type="similarity">
    <text evidence="1">Belongs to the TMA16 family.</text>
</comment>
<feature type="region of interest" description="Disordered" evidence="2">
    <location>
        <begin position="1"/>
        <end position="31"/>
    </location>
</feature>
<name>A0A0D6EFJ4_SPOSA</name>
<dbReference type="InterPro" id="IPR038356">
    <property type="entry name" value="Tma16_sf"/>
</dbReference>
<evidence type="ECO:0000313" key="4">
    <source>
        <dbReference type="Proteomes" id="UP000243876"/>
    </source>
</evidence>
<gene>
    <name evidence="3" type="primary">SPOSA6832_00022</name>
</gene>
<dbReference type="EMBL" id="CENE01000001">
    <property type="protein sequence ID" value="CEQ38568.1"/>
    <property type="molecule type" value="Genomic_DNA"/>
</dbReference>
<sequence>PNNRVKTAKALQSKKSKVAGKQIHPNSRRAKQLQRVELRSKKLEVQRRVFRAAEVERIDRHLYFIHALPDDATSIPLADLHQILHDYINRSESELVQFAADREARSWRKAEGKSKQEIELEKQKDIETNEYKAGFGTFGRRASGVPSAKVGADLEPSSTVLPDLTLAENVVLCRQWVRPAPSKDRKNAKGGDPSFLPRIRLIRIFLDDKNLVKVEHDGARESWGEGEGEVEMADEEMDDE</sequence>
<feature type="region of interest" description="Disordered" evidence="2">
    <location>
        <begin position="218"/>
        <end position="240"/>
    </location>
</feature>
<feature type="compositionally biased region" description="Acidic residues" evidence="2">
    <location>
        <begin position="224"/>
        <end position="240"/>
    </location>
</feature>
<reference evidence="4" key="1">
    <citation type="submission" date="2015-02" db="EMBL/GenBank/DDBJ databases">
        <authorList>
            <person name="Gon?alves P."/>
        </authorList>
    </citation>
    <scope>NUCLEOTIDE SEQUENCE [LARGE SCALE GENOMIC DNA]</scope>
</reference>
<dbReference type="Pfam" id="PF11176">
    <property type="entry name" value="Tma16"/>
    <property type="match status" value="1"/>
</dbReference>
<feature type="non-terminal residue" evidence="3">
    <location>
        <position position="1"/>
    </location>
</feature>
<dbReference type="Gene3D" id="1.20.1440.170">
    <property type="entry name" value="Translation machinery-associated protein 16-like"/>
    <property type="match status" value="1"/>
</dbReference>